<dbReference type="InterPro" id="IPR051011">
    <property type="entry name" value="Metal_resp_trans_reg"/>
</dbReference>
<keyword evidence="3" id="KW-0804">Transcription</keyword>
<dbReference type="PRINTS" id="PR00778">
    <property type="entry name" value="HTHARSR"/>
</dbReference>
<keyword evidence="6" id="KW-1185">Reference proteome</keyword>
<keyword evidence="2" id="KW-0238">DNA-binding</keyword>
<dbReference type="PATRIC" id="fig|700597.3.peg.2901"/>
<evidence type="ECO:0000256" key="1">
    <source>
        <dbReference type="ARBA" id="ARBA00023015"/>
    </source>
</evidence>
<evidence type="ECO:0000259" key="4">
    <source>
        <dbReference type="PROSITE" id="PS50987"/>
    </source>
</evidence>
<sequence length="129" mass="14228">MFDMAIPEDAARANPPGPVAESLPEDAEIADVADVFGLLADPARLKLLIVLREQELCVRDLAARCHQGESAVSHHLRLLRAHRAVRVRREGRMAYYSLGDAHVRLLLDVALLHNHHAPPAAHPERSTTT</sequence>
<dbReference type="GO" id="GO:0003677">
    <property type="term" value="F:DNA binding"/>
    <property type="evidence" value="ECO:0007669"/>
    <property type="project" value="UniProtKB-KW"/>
</dbReference>
<dbReference type="InterPro" id="IPR011991">
    <property type="entry name" value="ArsR-like_HTH"/>
</dbReference>
<dbReference type="InterPro" id="IPR036388">
    <property type="entry name" value="WH-like_DNA-bd_sf"/>
</dbReference>
<dbReference type="EMBL" id="AGBF01000039">
    <property type="protein sequence ID" value="EGX59030.1"/>
    <property type="molecule type" value="Genomic_DNA"/>
</dbReference>
<dbReference type="PANTHER" id="PTHR43132">
    <property type="entry name" value="ARSENICAL RESISTANCE OPERON REPRESSOR ARSR-RELATED"/>
    <property type="match status" value="1"/>
</dbReference>
<dbReference type="GO" id="GO:0003700">
    <property type="term" value="F:DNA-binding transcription factor activity"/>
    <property type="evidence" value="ECO:0007669"/>
    <property type="project" value="InterPro"/>
</dbReference>
<dbReference type="NCBIfam" id="NF033788">
    <property type="entry name" value="HTH_metalloreg"/>
    <property type="match status" value="1"/>
</dbReference>
<accession>G2GBS6</accession>
<gene>
    <name evidence="5" type="ORF">SZN_14818</name>
</gene>
<evidence type="ECO:0000313" key="5">
    <source>
        <dbReference type="EMBL" id="EGX59030.1"/>
    </source>
</evidence>
<feature type="domain" description="HTH arsR-type" evidence="4">
    <location>
        <begin position="24"/>
        <end position="118"/>
    </location>
</feature>
<protein>
    <submittedName>
        <fullName evidence="5">ArsR family transcriptional regulator</fullName>
    </submittedName>
</protein>
<dbReference type="PANTHER" id="PTHR43132:SF6">
    <property type="entry name" value="HTH-TYPE TRANSCRIPTIONAL REPRESSOR CZRA"/>
    <property type="match status" value="1"/>
</dbReference>
<evidence type="ECO:0000313" key="6">
    <source>
        <dbReference type="Proteomes" id="UP000004217"/>
    </source>
</evidence>
<dbReference type="CDD" id="cd00090">
    <property type="entry name" value="HTH_ARSR"/>
    <property type="match status" value="1"/>
</dbReference>
<evidence type="ECO:0000256" key="2">
    <source>
        <dbReference type="ARBA" id="ARBA00023125"/>
    </source>
</evidence>
<comment type="caution">
    <text evidence="5">The sequence shown here is derived from an EMBL/GenBank/DDBJ whole genome shotgun (WGS) entry which is preliminary data.</text>
</comment>
<evidence type="ECO:0000256" key="3">
    <source>
        <dbReference type="ARBA" id="ARBA00023163"/>
    </source>
</evidence>
<organism evidence="5 6">
    <name type="scientific">Streptomyces zinciresistens K42</name>
    <dbReference type="NCBI Taxonomy" id="700597"/>
    <lineage>
        <taxon>Bacteria</taxon>
        <taxon>Bacillati</taxon>
        <taxon>Actinomycetota</taxon>
        <taxon>Actinomycetes</taxon>
        <taxon>Kitasatosporales</taxon>
        <taxon>Streptomycetaceae</taxon>
        <taxon>Streptomyces</taxon>
    </lineage>
</organism>
<dbReference type="Gene3D" id="1.10.10.10">
    <property type="entry name" value="Winged helix-like DNA-binding domain superfamily/Winged helix DNA-binding domain"/>
    <property type="match status" value="1"/>
</dbReference>
<name>G2GBS6_9ACTN</name>
<dbReference type="SUPFAM" id="SSF46785">
    <property type="entry name" value="Winged helix' DNA-binding domain"/>
    <property type="match status" value="1"/>
</dbReference>
<dbReference type="AlphaFoldDB" id="G2GBS6"/>
<proteinExistence type="predicted"/>
<dbReference type="Proteomes" id="UP000004217">
    <property type="component" value="Unassembled WGS sequence"/>
</dbReference>
<keyword evidence="1" id="KW-0805">Transcription regulation</keyword>
<dbReference type="Pfam" id="PF01022">
    <property type="entry name" value="HTH_5"/>
    <property type="match status" value="1"/>
</dbReference>
<dbReference type="InterPro" id="IPR036390">
    <property type="entry name" value="WH_DNA-bd_sf"/>
</dbReference>
<dbReference type="PROSITE" id="PS50987">
    <property type="entry name" value="HTH_ARSR_2"/>
    <property type="match status" value="1"/>
</dbReference>
<dbReference type="InterPro" id="IPR001845">
    <property type="entry name" value="HTH_ArsR_DNA-bd_dom"/>
</dbReference>
<reference evidence="5 6" key="1">
    <citation type="submission" date="2011-08" db="EMBL/GenBank/DDBJ databases">
        <authorList>
            <person name="Lin Y."/>
            <person name="Hao X."/>
            <person name="Johnstone L."/>
            <person name="Miller S.J."/>
            <person name="Wei G."/>
            <person name="Rensing C."/>
        </authorList>
    </citation>
    <scope>NUCLEOTIDE SEQUENCE [LARGE SCALE GENOMIC DNA]</scope>
    <source>
        <strain evidence="5 6">K42</strain>
    </source>
</reference>
<dbReference type="SMART" id="SM00418">
    <property type="entry name" value="HTH_ARSR"/>
    <property type="match status" value="1"/>
</dbReference>